<dbReference type="VEuPathDB" id="FungiDB:ATEG_03560"/>
<evidence type="ECO:0000313" key="2">
    <source>
        <dbReference type="EMBL" id="GFF17438.1"/>
    </source>
</evidence>
<gene>
    <name evidence="2" type="ORF">ATEIFO6365_0006078600</name>
</gene>
<dbReference type="SUPFAM" id="SSF81383">
    <property type="entry name" value="F-box domain"/>
    <property type="match status" value="1"/>
</dbReference>
<sequence length="252" mass="28742">MDHSDALTRVVSTPELLCMILGHLPPGDLLTLQRVCRSWCSLITEAPSLCATTFTDPVPAQHSFKRIPCLNKFVISRLRWSPSLDPTQVNTDKYHSVEANPTLQAMAYRNASWRDQYLTWPPVLRLSIVLGSIAQEEYDLPDLVLSSRQEVPHQPWGADEEEKDDVSDSDDSDDDEPFTLFIEDFPHNENRTCRGIRVLDMIYGLRMYYLRYQPTLESYLKPGFGAVRGGKVLANIGVYHRELLVDVTILNF</sequence>
<evidence type="ECO:0000313" key="3">
    <source>
        <dbReference type="Proteomes" id="UP000452235"/>
    </source>
</evidence>
<name>A0A5M3YXV8_ASPTE</name>
<accession>A0A5M3YXV8</accession>
<dbReference type="OrthoDB" id="3800738at2759"/>
<feature type="compositionally biased region" description="Acidic residues" evidence="1">
    <location>
        <begin position="158"/>
        <end position="174"/>
    </location>
</feature>
<evidence type="ECO:0000256" key="1">
    <source>
        <dbReference type="SAM" id="MobiDB-lite"/>
    </source>
</evidence>
<dbReference type="InterPro" id="IPR001810">
    <property type="entry name" value="F-box_dom"/>
</dbReference>
<dbReference type="EMBL" id="BLJY01000006">
    <property type="protein sequence ID" value="GFF17438.1"/>
    <property type="molecule type" value="Genomic_DNA"/>
</dbReference>
<protein>
    <submittedName>
        <fullName evidence="2">F-box domain protein</fullName>
    </submittedName>
</protein>
<organism evidence="2 3">
    <name type="scientific">Aspergillus terreus</name>
    <dbReference type="NCBI Taxonomy" id="33178"/>
    <lineage>
        <taxon>Eukaryota</taxon>
        <taxon>Fungi</taxon>
        <taxon>Dikarya</taxon>
        <taxon>Ascomycota</taxon>
        <taxon>Pezizomycotina</taxon>
        <taxon>Eurotiomycetes</taxon>
        <taxon>Eurotiomycetidae</taxon>
        <taxon>Eurotiales</taxon>
        <taxon>Aspergillaceae</taxon>
        <taxon>Aspergillus</taxon>
        <taxon>Aspergillus subgen. Circumdati</taxon>
    </lineage>
</organism>
<dbReference type="Gene3D" id="1.20.1280.50">
    <property type="match status" value="1"/>
</dbReference>
<dbReference type="Pfam" id="PF12937">
    <property type="entry name" value="F-box-like"/>
    <property type="match status" value="1"/>
</dbReference>
<dbReference type="AlphaFoldDB" id="A0A5M3YXV8"/>
<keyword evidence="3" id="KW-1185">Reference proteome</keyword>
<proteinExistence type="predicted"/>
<dbReference type="CDD" id="cd09917">
    <property type="entry name" value="F-box_SF"/>
    <property type="match status" value="1"/>
</dbReference>
<comment type="caution">
    <text evidence="2">The sequence shown here is derived from an EMBL/GenBank/DDBJ whole genome shotgun (WGS) entry which is preliminary data.</text>
</comment>
<dbReference type="Proteomes" id="UP000452235">
    <property type="component" value="Unassembled WGS sequence"/>
</dbReference>
<reference evidence="2 3" key="1">
    <citation type="submission" date="2020-01" db="EMBL/GenBank/DDBJ databases">
        <title>Aspergillus terreus IFO 6365 whole genome shotgun sequence.</title>
        <authorList>
            <person name="Kanamasa S."/>
            <person name="Takahashi H."/>
        </authorList>
    </citation>
    <scope>NUCLEOTIDE SEQUENCE [LARGE SCALE GENOMIC DNA]</scope>
    <source>
        <strain evidence="2 3">IFO 6365</strain>
    </source>
</reference>
<dbReference type="InterPro" id="IPR036047">
    <property type="entry name" value="F-box-like_dom_sf"/>
</dbReference>
<dbReference type="SMART" id="SM00256">
    <property type="entry name" value="FBOX"/>
    <property type="match status" value="1"/>
</dbReference>
<feature type="region of interest" description="Disordered" evidence="1">
    <location>
        <begin position="151"/>
        <end position="174"/>
    </location>
</feature>